<dbReference type="FunCoup" id="A0A151Z878">
    <property type="interactions" value="278"/>
</dbReference>
<keyword evidence="2 5" id="KW-0547">Nucleotide-binding</keyword>
<dbReference type="SMART" id="SM00382">
    <property type="entry name" value="AAA"/>
    <property type="match status" value="1"/>
</dbReference>
<reference evidence="7 8" key="1">
    <citation type="submission" date="2015-12" db="EMBL/GenBank/DDBJ databases">
        <title>Dictyostelia acquired genes for synthesis and detection of signals that induce cell-type specialization by lateral gene transfer from prokaryotes.</title>
        <authorList>
            <person name="Gloeckner G."/>
            <person name="Schaap P."/>
        </authorList>
    </citation>
    <scope>NUCLEOTIDE SEQUENCE [LARGE SCALE GENOMIC DNA]</scope>
    <source>
        <strain evidence="7 8">TK</strain>
    </source>
</reference>
<keyword evidence="4" id="KW-0496">Mitochondrion</keyword>
<evidence type="ECO:0000313" key="7">
    <source>
        <dbReference type="EMBL" id="KYQ90160.1"/>
    </source>
</evidence>
<feature type="domain" description="AAA+ ATPase" evidence="6">
    <location>
        <begin position="118"/>
        <end position="254"/>
    </location>
</feature>
<evidence type="ECO:0000256" key="5">
    <source>
        <dbReference type="RuleBase" id="RU003651"/>
    </source>
</evidence>
<comment type="caution">
    <text evidence="7">The sequence shown here is derived from an EMBL/GenBank/DDBJ whole genome shotgun (WGS) entry which is preliminary data.</text>
</comment>
<comment type="subcellular location">
    <subcellularLocation>
        <location evidence="1">Mitochondrion</location>
    </subcellularLocation>
</comment>
<evidence type="ECO:0000256" key="3">
    <source>
        <dbReference type="ARBA" id="ARBA00022840"/>
    </source>
</evidence>
<protein>
    <submittedName>
        <fullName evidence="7">AAA ATPase domain-containing protein</fullName>
    </submittedName>
</protein>
<dbReference type="EMBL" id="LODT01000037">
    <property type="protein sequence ID" value="KYQ90160.1"/>
    <property type="molecule type" value="Genomic_DNA"/>
</dbReference>
<dbReference type="Gene3D" id="3.40.50.300">
    <property type="entry name" value="P-loop containing nucleotide triphosphate hydrolases"/>
    <property type="match status" value="1"/>
</dbReference>
<evidence type="ECO:0000259" key="6">
    <source>
        <dbReference type="SMART" id="SM00382"/>
    </source>
</evidence>
<organism evidence="7 8">
    <name type="scientific">Tieghemostelium lacteum</name>
    <name type="common">Slime mold</name>
    <name type="synonym">Dictyostelium lacteum</name>
    <dbReference type="NCBI Taxonomy" id="361077"/>
    <lineage>
        <taxon>Eukaryota</taxon>
        <taxon>Amoebozoa</taxon>
        <taxon>Evosea</taxon>
        <taxon>Eumycetozoa</taxon>
        <taxon>Dictyostelia</taxon>
        <taxon>Dictyosteliales</taxon>
        <taxon>Raperosteliaceae</taxon>
        <taxon>Tieghemostelium</taxon>
    </lineage>
</organism>
<dbReference type="STRING" id="361077.A0A151Z878"/>
<comment type="similarity">
    <text evidence="5">Belongs to the AAA ATPase family.</text>
</comment>
<sequence length="337" mass="38060">MSHDWISYLKIFRKNVLPIIVAAGSLYVINKLVHKMIDGNSNEKESTVMKKIKTHPNREKILKETFNRYEIEILEQLVVPSEGNIGFEDIGGLTEIIEDLKDTIFLPLSVESSELFSVPKGILLFGPPGTGKTMLAKAISSHYSYNFININNSIIDNKFYGETEKYVNAIFSVAKKLQPTIIFFDEIDSMTAKRGQILEVEAATSKKAILLQLWDGFNNSKDKIIIIGATNRPEAIDDAFIRRLPKKIKVGLPTRQERVAILKIILKDATEEGFDFYKVADETVNLTGSDLKEISKSASKNALKRSTAQPRLKNSDFIKPIAEFKESLKHINFTYVK</sequence>
<evidence type="ECO:0000256" key="2">
    <source>
        <dbReference type="ARBA" id="ARBA00022741"/>
    </source>
</evidence>
<proteinExistence type="inferred from homology"/>
<dbReference type="Gene3D" id="1.10.8.60">
    <property type="match status" value="1"/>
</dbReference>
<dbReference type="InterPro" id="IPR003593">
    <property type="entry name" value="AAA+_ATPase"/>
</dbReference>
<gene>
    <name evidence="7" type="ORF">DLAC_08751</name>
</gene>
<dbReference type="GO" id="GO:0005524">
    <property type="term" value="F:ATP binding"/>
    <property type="evidence" value="ECO:0007669"/>
    <property type="project" value="UniProtKB-KW"/>
</dbReference>
<dbReference type="InterPro" id="IPR027417">
    <property type="entry name" value="P-loop_NTPase"/>
</dbReference>
<evidence type="ECO:0000313" key="8">
    <source>
        <dbReference type="Proteomes" id="UP000076078"/>
    </source>
</evidence>
<dbReference type="InParanoid" id="A0A151Z878"/>
<dbReference type="Proteomes" id="UP000076078">
    <property type="component" value="Unassembled WGS sequence"/>
</dbReference>
<evidence type="ECO:0000256" key="4">
    <source>
        <dbReference type="ARBA" id="ARBA00023128"/>
    </source>
</evidence>
<accession>A0A151Z878</accession>
<dbReference type="GO" id="GO:0140570">
    <property type="term" value="P:extraction of mislocalized protein from mitochondrial outer membrane"/>
    <property type="evidence" value="ECO:0007669"/>
    <property type="project" value="TreeGrafter"/>
</dbReference>
<name>A0A151Z878_TIELA</name>
<dbReference type="GO" id="GO:0016887">
    <property type="term" value="F:ATP hydrolysis activity"/>
    <property type="evidence" value="ECO:0007669"/>
    <property type="project" value="InterPro"/>
</dbReference>
<dbReference type="GO" id="GO:0005741">
    <property type="term" value="C:mitochondrial outer membrane"/>
    <property type="evidence" value="ECO:0007669"/>
    <property type="project" value="TreeGrafter"/>
</dbReference>
<dbReference type="InterPro" id="IPR051701">
    <property type="entry name" value="Mito_OM_Translocase_MSP1"/>
</dbReference>
<dbReference type="PROSITE" id="PS00674">
    <property type="entry name" value="AAA"/>
    <property type="match status" value="1"/>
</dbReference>
<dbReference type="OrthoDB" id="10254455at2759"/>
<dbReference type="OMA" id="NTNICVL"/>
<keyword evidence="8" id="KW-1185">Reference proteome</keyword>
<dbReference type="InterPro" id="IPR003959">
    <property type="entry name" value="ATPase_AAA_core"/>
</dbReference>
<dbReference type="PANTHER" id="PTHR45644">
    <property type="entry name" value="AAA ATPASE, PUTATIVE (AFU_ORTHOLOGUE AFUA_2G12920)-RELATED-RELATED"/>
    <property type="match status" value="1"/>
</dbReference>
<keyword evidence="3 5" id="KW-0067">ATP-binding</keyword>
<dbReference type="AlphaFoldDB" id="A0A151Z878"/>
<evidence type="ECO:0000256" key="1">
    <source>
        <dbReference type="ARBA" id="ARBA00004173"/>
    </source>
</evidence>
<dbReference type="PANTHER" id="PTHR45644:SF3">
    <property type="entry name" value="FI08533P-RELATED"/>
    <property type="match status" value="1"/>
</dbReference>
<dbReference type="Pfam" id="PF00004">
    <property type="entry name" value="AAA"/>
    <property type="match status" value="1"/>
</dbReference>
<dbReference type="SUPFAM" id="SSF52540">
    <property type="entry name" value="P-loop containing nucleoside triphosphate hydrolases"/>
    <property type="match status" value="1"/>
</dbReference>
<dbReference type="InterPro" id="IPR003960">
    <property type="entry name" value="ATPase_AAA_CS"/>
</dbReference>